<keyword evidence="5" id="KW-0056">Arginine metabolism</keyword>
<accession>A0A1G7PZZ2</accession>
<dbReference type="EMBL" id="FNCE01000003">
    <property type="protein sequence ID" value="SDF91887.1"/>
    <property type="molecule type" value="Genomic_DNA"/>
</dbReference>
<dbReference type="HAMAP" id="MF_00242">
    <property type="entry name" value="Arg_deiminase"/>
    <property type="match status" value="1"/>
</dbReference>
<dbReference type="GO" id="GO:0016990">
    <property type="term" value="F:arginine deiminase activity"/>
    <property type="evidence" value="ECO:0007669"/>
    <property type="project" value="UniProtKB-UniRule"/>
</dbReference>
<evidence type="ECO:0000313" key="8">
    <source>
        <dbReference type="Proteomes" id="UP000199415"/>
    </source>
</evidence>
<keyword evidence="3 5" id="KW-0378">Hydrolase</keyword>
<dbReference type="InterPro" id="IPR003876">
    <property type="entry name" value="Arg_deiminase"/>
</dbReference>
<dbReference type="GO" id="GO:0005737">
    <property type="term" value="C:cytoplasm"/>
    <property type="evidence" value="ECO:0007669"/>
    <property type="project" value="UniProtKB-SubCell"/>
</dbReference>
<evidence type="ECO:0000256" key="3">
    <source>
        <dbReference type="ARBA" id="ARBA00022801"/>
    </source>
</evidence>
<dbReference type="UniPathway" id="UPA00254">
    <property type="reaction ID" value="UER00364"/>
</dbReference>
<comment type="pathway">
    <text evidence="1 5">Amino-acid degradation; L-arginine degradation via ADI pathway; carbamoyl phosphate from L-arginine: step 1/2.</text>
</comment>
<dbReference type="Gene3D" id="1.10.3930.10">
    <property type="entry name" value="Arginine deiminase"/>
    <property type="match status" value="1"/>
</dbReference>
<evidence type="ECO:0000256" key="2">
    <source>
        <dbReference type="ARBA" id="ARBA00010206"/>
    </source>
</evidence>
<protein>
    <recommendedName>
        <fullName evidence="5">Arginine deiminase</fullName>
        <shortName evidence="5">ADI</shortName>
        <ecNumber evidence="5">3.5.3.6</ecNumber>
    </recommendedName>
    <alternativeName>
        <fullName evidence="5">Arginine dihydrolase</fullName>
        <shortName evidence="5">AD</shortName>
    </alternativeName>
</protein>
<dbReference type="NCBIfam" id="NF002381">
    <property type="entry name" value="PRK01388.1"/>
    <property type="match status" value="1"/>
</dbReference>
<dbReference type="PIRSF" id="PIRSF006356">
    <property type="entry name" value="Arg_deiminase"/>
    <property type="match status" value="1"/>
</dbReference>
<dbReference type="AlphaFoldDB" id="A0A1G7PZZ2"/>
<dbReference type="PANTHER" id="PTHR47271">
    <property type="entry name" value="ARGININE DEIMINASE"/>
    <property type="match status" value="1"/>
</dbReference>
<evidence type="ECO:0000256" key="5">
    <source>
        <dbReference type="HAMAP-Rule" id="MF_00242"/>
    </source>
</evidence>
<dbReference type="STRING" id="1082479.SAMN05216241_103163"/>
<dbReference type="Pfam" id="PF02274">
    <property type="entry name" value="ADI"/>
    <property type="match status" value="1"/>
</dbReference>
<keyword evidence="5" id="KW-0963">Cytoplasm</keyword>
<keyword evidence="8" id="KW-1185">Reference proteome</keyword>
<gene>
    <name evidence="5" type="primary">arcA</name>
    <name evidence="7" type="ORF">SAMN05216241_103163</name>
</gene>
<dbReference type="EC" id="3.5.3.6" evidence="5"/>
<organism evidence="7 8">
    <name type="scientific">Limimonas halophila</name>
    <dbReference type="NCBI Taxonomy" id="1082479"/>
    <lineage>
        <taxon>Bacteria</taxon>
        <taxon>Pseudomonadati</taxon>
        <taxon>Pseudomonadota</taxon>
        <taxon>Alphaproteobacteria</taxon>
        <taxon>Rhodospirillales</taxon>
        <taxon>Rhodovibrionaceae</taxon>
        <taxon>Limimonas</taxon>
    </lineage>
</organism>
<comment type="catalytic activity">
    <reaction evidence="4 5">
        <text>L-arginine + H2O = L-citrulline + NH4(+)</text>
        <dbReference type="Rhea" id="RHEA:19597"/>
        <dbReference type="ChEBI" id="CHEBI:15377"/>
        <dbReference type="ChEBI" id="CHEBI:28938"/>
        <dbReference type="ChEBI" id="CHEBI:32682"/>
        <dbReference type="ChEBI" id="CHEBI:57743"/>
        <dbReference type="EC" id="3.5.3.6"/>
    </reaction>
</comment>
<comment type="subcellular location">
    <subcellularLocation>
        <location evidence="5">Cytoplasm</location>
    </subcellularLocation>
</comment>
<dbReference type="NCBIfam" id="TIGR01078">
    <property type="entry name" value="arcA"/>
    <property type="match status" value="1"/>
</dbReference>
<dbReference type="OrthoDB" id="9807502at2"/>
<name>A0A1G7PZZ2_9PROT</name>
<dbReference type="PRINTS" id="PR01466">
    <property type="entry name" value="ARGDEIMINASE"/>
</dbReference>
<feature type="active site" description="Amidino-cysteine intermediate" evidence="5 6">
    <location>
        <position position="397"/>
    </location>
</feature>
<reference evidence="7 8" key="1">
    <citation type="submission" date="2016-10" db="EMBL/GenBank/DDBJ databases">
        <authorList>
            <person name="de Groot N.N."/>
        </authorList>
    </citation>
    <scope>NUCLEOTIDE SEQUENCE [LARGE SCALE GENOMIC DNA]</scope>
    <source>
        <strain evidence="7 8">DSM 25584</strain>
    </source>
</reference>
<dbReference type="SUPFAM" id="SSF55909">
    <property type="entry name" value="Pentein"/>
    <property type="match status" value="1"/>
</dbReference>
<evidence type="ECO:0000256" key="4">
    <source>
        <dbReference type="ARBA" id="ARBA00049429"/>
    </source>
</evidence>
<comment type="similarity">
    <text evidence="2 5">Belongs to the arginine deiminase family.</text>
</comment>
<dbReference type="Proteomes" id="UP000199415">
    <property type="component" value="Unassembled WGS sequence"/>
</dbReference>
<sequence length="407" mass="44793">MAASTALGVHSEVGRLRRVLVHRPDLSLRRLTPRNSAELLFDDVLWVKRAREEHDVFVDTLRDRGVEVLLLRDLLAETMEIPEARAWLLARKVTPGTVGPMLTRPLGDWLADMDSGELARFLIGGIARAEVPFQAESLHFNRLGSNEFVLPPLPNHLFTRDTSCWVGDGVSLNPMAKPARQHETLHLEAIYRFHPKFADEAFATWFGGGDADYGAATVEGGDVMPIGRGTVLIGMGERTTPHAVEALAASLLSAGAVEQVIAAELPRERSYMHLDTVMTMVDRDAFVIFPEVVNRIRGWRITWGGDDVEIRETPDFLDAVAGALGVETLRLITTGGDSYESEREQWDDGNNVLAVEPGVVIAYDRNTDTNTKLRKAGVEVITIPGFELSRGRGGAHCMSCPVLRDGI</sequence>
<evidence type="ECO:0000256" key="6">
    <source>
        <dbReference type="PIRSR" id="PIRSR006356-1"/>
    </source>
</evidence>
<dbReference type="GO" id="GO:0019546">
    <property type="term" value="P:L-arginine deiminase pathway"/>
    <property type="evidence" value="ECO:0007669"/>
    <property type="project" value="UniProtKB-UniRule"/>
</dbReference>
<dbReference type="RefSeq" id="WP_090019288.1">
    <property type="nucleotide sequence ID" value="NZ_FNCE01000003.1"/>
</dbReference>
<dbReference type="PANTHER" id="PTHR47271:SF2">
    <property type="entry name" value="ARGININE DEIMINASE"/>
    <property type="match status" value="1"/>
</dbReference>
<evidence type="ECO:0000313" key="7">
    <source>
        <dbReference type="EMBL" id="SDF91887.1"/>
    </source>
</evidence>
<evidence type="ECO:0000256" key="1">
    <source>
        <dbReference type="ARBA" id="ARBA00005213"/>
    </source>
</evidence>
<dbReference type="Gene3D" id="3.75.10.10">
    <property type="entry name" value="L-arginine/glycine Amidinotransferase, Chain A"/>
    <property type="match status" value="1"/>
</dbReference>
<proteinExistence type="inferred from homology"/>